<dbReference type="EMBL" id="SKCS01000158">
    <property type="protein sequence ID" value="TNN15040.1"/>
    <property type="molecule type" value="Genomic_DNA"/>
</dbReference>
<gene>
    <name evidence="2" type="ORF">EWB00_001658</name>
</gene>
<accession>A0A4Z2DF01</accession>
<name>A0A4Z2DF01_SCHJA</name>
<feature type="domain" description="Methyltransferase" evidence="1">
    <location>
        <begin position="231"/>
        <end position="367"/>
    </location>
</feature>
<dbReference type="AlphaFoldDB" id="A0A4Z2DF01"/>
<dbReference type="STRING" id="6182.A0A4Z2DF01"/>
<evidence type="ECO:0000313" key="2">
    <source>
        <dbReference type="EMBL" id="TNN15041.1"/>
    </source>
</evidence>
<dbReference type="PANTHER" id="PTHR12496:SF0">
    <property type="entry name" value="METHYLTRANSFERASE DOMAIN-CONTAINING PROTEIN"/>
    <property type="match status" value="1"/>
</dbReference>
<reference evidence="2 3" key="1">
    <citation type="submission" date="2019-03" db="EMBL/GenBank/DDBJ databases">
        <title>An improved genome assembly of the fluke Schistosoma japonicum.</title>
        <authorList>
            <person name="Hu W."/>
            <person name="Luo F."/>
            <person name="Yin M."/>
            <person name="Mo X."/>
            <person name="Sun C."/>
            <person name="Wu Q."/>
            <person name="Zhu B."/>
            <person name="Xiang M."/>
            <person name="Wang J."/>
            <person name="Wang Y."/>
            <person name="Zhang T."/>
            <person name="Xu B."/>
            <person name="Zheng H."/>
            <person name="Feng Z."/>
        </authorList>
    </citation>
    <scope>NUCLEOTIDE SEQUENCE [LARGE SCALE GENOMIC DNA]</scope>
    <source>
        <strain evidence="2">HuSjv2</strain>
        <tissue evidence="2">Worms</tissue>
    </source>
</reference>
<keyword evidence="3" id="KW-1185">Reference proteome</keyword>
<comment type="caution">
    <text evidence="2">The sequence shown here is derived from an EMBL/GenBank/DDBJ whole genome shotgun (WGS) entry which is preliminary data.</text>
</comment>
<dbReference type="InterPro" id="IPR025714">
    <property type="entry name" value="Methyltranfer_dom"/>
</dbReference>
<sequence length="594" mass="69046">MSSNALNELIHDVLMFILEYNWIYNFQWIGDLFKIEGNSPNVRMSSVLDKLPTSWKDVLQTASLQELQMFVAGTSNSSQWPNDLLHFSLKCRQMTRLLSQYIIFASNNYHHHHQQQQLIPGCYFNPRSMCTDLIECIQASQIERNYLLKMPKKKSYELKQLSTLIQTILLSIVNNNNKNQNGDSVNLSHDAFNFKELDVNNKHIGDNFQTVPLISKESLQNNGVKDPNYKFPLTIVDIGSGLGYLSNYIAYSFIKMYGDDSFTKPKIISIECNESLHLKALTNLTHFDSVFQVKSLNSMVERLLFRVESSNLDLLQTKLSHLIADRNYLLLGLHCCGDLSQSMIELFHKDCSAQIILLVGCCYHKMTLDRFPMSVYLRKNMLNCDIAFIEKCISTATLRLACQHSPLTWLNWTEVDANKHRIRLLARIILDMILIKCDYLSSTVGQQQQRQQHILCKRFDPIQHCVTIKNLLTTSDIHFDNIYPHIITFWEEHLSDIVDCSRPISKDLFFTDYRDYFKHIWNLIPGLLALQQLFQPLLETLILFDRLWCLREQININGESAEEYSYQYSGYIRIFDPKISPRCMALLVCKKLNV</sequence>
<proteinExistence type="predicted"/>
<protein>
    <submittedName>
        <fullName evidence="2">rRNAD1-like isoform X1</fullName>
    </submittedName>
</protein>
<dbReference type="InterPro" id="IPR052220">
    <property type="entry name" value="METTL25"/>
</dbReference>
<organism evidence="2 3">
    <name type="scientific">Schistosoma japonicum</name>
    <name type="common">Blood fluke</name>
    <dbReference type="NCBI Taxonomy" id="6182"/>
    <lineage>
        <taxon>Eukaryota</taxon>
        <taxon>Metazoa</taxon>
        <taxon>Spiralia</taxon>
        <taxon>Lophotrochozoa</taxon>
        <taxon>Platyhelminthes</taxon>
        <taxon>Trematoda</taxon>
        <taxon>Digenea</taxon>
        <taxon>Strigeidida</taxon>
        <taxon>Schistosomatoidea</taxon>
        <taxon>Schistosomatidae</taxon>
        <taxon>Schistosoma</taxon>
    </lineage>
</organism>
<evidence type="ECO:0000313" key="3">
    <source>
        <dbReference type="Proteomes" id="UP000311919"/>
    </source>
</evidence>
<dbReference type="EMBL" id="SKCS01000158">
    <property type="protein sequence ID" value="TNN15039.1"/>
    <property type="molecule type" value="Genomic_DNA"/>
</dbReference>
<evidence type="ECO:0000259" key="1">
    <source>
        <dbReference type="Pfam" id="PF13679"/>
    </source>
</evidence>
<dbReference type="Proteomes" id="UP000311919">
    <property type="component" value="Unassembled WGS sequence"/>
</dbReference>
<dbReference type="OrthoDB" id="17366at2759"/>
<dbReference type="Pfam" id="PF13679">
    <property type="entry name" value="Methyltransf_32"/>
    <property type="match status" value="1"/>
</dbReference>
<dbReference type="PANTHER" id="PTHR12496">
    <property type="entry name" value="CGI-41 METHYLTRANSFERASE"/>
    <property type="match status" value="1"/>
</dbReference>
<dbReference type="EMBL" id="SKCS01000158">
    <property type="protein sequence ID" value="TNN15041.1"/>
    <property type="molecule type" value="Genomic_DNA"/>
</dbReference>